<feature type="region of interest" description="Disordered" evidence="1">
    <location>
        <begin position="1"/>
        <end position="46"/>
    </location>
</feature>
<name>A0ABQ0KV85_MYCCL</name>
<feature type="region of interest" description="Disordered" evidence="1">
    <location>
        <begin position="75"/>
        <end position="99"/>
    </location>
</feature>
<keyword evidence="3" id="KW-1185">Reference proteome</keyword>
<accession>A0ABQ0KV85</accession>
<evidence type="ECO:0000313" key="2">
    <source>
        <dbReference type="EMBL" id="GAT42405.1"/>
    </source>
</evidence>
<dbReference type="EMBL" id="DF837884">
    <property type="protein sequence ID" value="GAT42405.1"/>
    <property type="molecule type" value="Genomic_DNA"/>
</dbReference>
<organism evidence="2 3">
    <name type="scientific">Mycena chlorophos</name>
    <name type="common">Agaric fungus</name>
    <name type="synonym">Agaricus chlorophos</name>
    <dbReference type="NCBI Taxonomy" id="658473"/>
    <lineage>
        <taxon>Eukaryota</taxon>
        <taxon>Fungi</taxon>
        <taxon>Dikarya</taxon>
        <taxon>Basidiomycota</taxon>
        <taxon>Agaricomycotina</taxon>
        <taxon>Agaricomycetes</taxon>
        <taxon>Agaricomycetidae</taxon>
        <taxon>Agaricales</taxon>
        <taxon>Marasmiineae</taxon>
        <taxon>Mycenaceae</taxon>
        <taxon>Mycena</taxon>
    </lineage>
</organism>
<protein>
    <submittedName>
        <fullName evidence="2">Uncharacterized protein</fullName>
    </submittedName>
</protein>
<proteinExistence type="predicted"/>
<gene>
    <name evidence="2" type="ORF">MCHLO_00120</name>
</gene>
<sequence>MRNKRRFTPMGSVPNAGKHWSASGDESRRREEADPGSASIQRVPTRSVAISDLQQCAQIHSRLSRIGASRTLSTYDHINPRQETPFAKHARLFPSTNRA</sequence>
<dbReference type="Proteomes" id="UP000815677">
    <property type="component" value="Unassembled WGS sequence"/>
</dbReference>
<evidence type="ECO:0000313" key="3">
    <source>
        <dbReference type="Proteomes" id="UP000815677"/>
    </source>
</evidence>
<evidence type="ECO:0000256" key="1">
    <source>
        <dbReference type="SAM" id="MobiDB-lite"/>
    </source>
</evidence>
<reference evidence="2" key="1">
    <citation type="submission" date="2014-09" db="EMBL/GenBank/DDBJ databases">
        <title>Genome sequence of the luminous mushroom Mycena chlorophos for searching fungal bioluminescence genes.</title>
        <authorList>
            <person name="Tanaka Y."/>
            <person name="Kasuga D."/>
            <person name="Oba Y."/>
            <person name="Hase S."/>
            <person name="Sato K."/>
            <person name="Oba Y."/>
            <person name="Sakakibara Y."/>
        </authorList>
    </citation>
    <scope>NUCLEOTIDE SEQUENCE</scope>
</reference>